<feature type="compositionally biased region" description="Low complexity" evidence="1">
    <location>
        <begin position="117"/>
        <end position="137"/>
    </location>
</feature>
<sequence>MGAANESARTCVGDAAERLDPFPKADLVRMNLLPHLVPLLHGQVQQRAAPPGQQDARLLEALPHRAEPIRRPVLVPPGGVRRGHLAVVEGVQVSAGEDVRRRKRRRRLDAVQQQDLIGRRQQQHGRAGARLGDLAGFPGRGRGGAPLRQHDARDGGRCGARKALMVRCRQRRDAGPKSMRIASRRHVLNTTWRPALQHGSEPECACH</sequence>
<gene>
    <name evidence="2" type="ORF">TOPH_04237</name>
</gene>
<evidence type="ECO:0000256" key="1">
    <source>
        <dbReference type="SAM" id="MobiDB-lite"/>
    </source>
</evidence>
<dbReference type="EMBL" id="LFRF01000010">
    <property type="protein sequence ID" value="KND90950.1"/>
    <property type="molecule type" value="Genomic_DNA"/>
</dbReference>
<comment type="caution">
    <text evidence="2">The sequence shown here is derived from an EMBL/GenBank/DDBJ whole genome shotgun (WGS) entry which is preliminary data.</text>
</comment>
<keyword evidence="3" id="KW-1185">Reference proteome</keyword>
<evidence type="ECO:0000313" key="3">
    <source>
        <dbReference type="Proteomes" id="UP000036947"/>
    </source>
</evidence>
<name>A0A0L0NB15_TOLOC</name>
<feature type="region of interest" description="Disordered" evidence="1">
    <location>
        <begin position="117"/>
        <end position="158"/>
    </location>
</feature>
<organism evidence="2 3">
    <name type="scientific">Tolypocladium ophioglossoides (strain CBS 100239)</name>
    <name type="common">Snaketongue truffleclub</name>
    <name type="synonym">Elaphocordyceps ophioglossoides</name>
    <dbReference type="NCBI Taxonomy" id="1163406"/>
    <lineage>
        <taxon>Eukaryota</taxon>
        <taxon>Fungi</taxon>
        <taxon>Dikarya</taxon>
        <taxon>Ascomycota</taxon>
        <taxon>Pezizomycotina</taxon>
        <taxon>Sordariomycetes</taxon>
        <taxon>Hypocreomycetidae</taxon>
        <taxon>Hypocreales</taxon>
        <taxon>Ophiocordycipitaceae</taxon>
        <taxon>Tolypocladium</taxon>
    </lineage>
</organism>
<dbReference type="Proteomes" id="UP000036947">
    <property type="component" value="Unassembled WGS sequence"/>
</dbReference>
<reference evidence="2 3" key="1">
    <citation type="journal article" date="2015" name="BMC Genomics">
        <title>The genome of the truffle-parasite Tolypocladium ophioglossoides and the evolution of antifungal peptaibiotics.</title>
        <authorList>
            <person name="Quandt C.A."/>
            <person name="Bushley K.E."/>
            <person name="Spatafora J.W."/>
        </authorList>
    </citation>
    <scope>NUCLEOTIDE SEQUENCE [LARGE SCALE GENOMIC DNA]</scope>
    <source>
        <strain evidence="2 3">CBS 100239</strain>
    </source>
</reference>
<dbReference type="AlphaFoldDB" id="A0A0L0NB15"/>
<evidence type="ECO:0000313" key="2">
    <source>
        <dbReference type="EMBL" id="KND90950.1"/>
    </source>
</evidence>
<dbReference type="OrthoDB" id="10643756at2759"/>
<proteinExistence type="predicted"/>
<protein>
    <submittedName>
        <fullName evidence="2">Uncharacterized protein</fullName>
    </submittedName>
</protein>
<accession>A0A0L0NB15</accession>